<evidence type="ECO:0000313" key="2">
    <source>
        <dbReference type="Proteomes" id="UP000783588"/>
    </source>
</evidence>
<evidence type="ECO:0000313" key="1">
    <source>
        <dbReference type="EMBL" id="MBU5489296.1"/>
    </source>
</evidence>
<name>A0ABS6EQ82_9FIRM</name>
<comment type="caution">
    <text evidence="1">The sequence shown here is derived from an EMBL/GenBank/DDBJ whole genome shotgun (WGS) entry which is preliminary data.</text>
</comment>
<proteinExistence type="predicted"/>
<reference evidence="1 2" key="1">
    <citation type="submission" date="2021-06" db="EMBL/GenBank/DDBJ databases">
        <authorList>
            <person name="Sun Q."/>
            <person name="Li D."/>
        </authorList>
    </citation>
    <scope>NUCLEOTIDE SEQUENCE [LARGE SCALE GENOMIC DNA]</scope>
    <source>
        <strain evidence="1 2">MSJd-7</strain>
    </source>
</reference>
<dbReference type="Pfam" id="PF13704">
    <property type="entry name" value="Glyco_tranf_2_4"/>
    <property type="match status" value="1"/>
</dbReference>
<keyword evidence="2" id="KW-1185">Reference proteome</keyword>
<gene>
    <name evidence="1" type="ORF">KQI75_01405</name>
</gene>
<dbReference type="Proteomes" id="UP000783588">
    <property type="component" value="Unassembled WGS sequence"/>
</dbReference>
<dbReference type="PANTHER" id="PTHR43630:SF2">
    <property type="entry name" value="GLYCOSYLTRANSFERASE"/>
    <property type="match status" value="1"/>
</dbReference>
<accession>A0ABS6EQ82</accession>
<dbReference type="PANTHER" id="PTHR43630">
    <property type="entry name" value="POLY-BETA-1,6-N-ACETYL-D-GLUCOSAMINE SYNTHASE"/>
    <property type="match status" value="1"/>
</dbReference>
<dbReference type="EMBL" id="JAHLQI010000001">
    <property type="protein sequence ID" value="MBU5489296.1"/>
    <property type="molecule type" value="Genomic_DNA"/>
</dbReference>
<organism evidence="1 2">
    <name type="scientific">Butyricicoccus intestinisimiae</name>
    <dbReference type="NCBI Taxonomy" id="2841509"/>
    <lineage>
        <taxon>Bacteria</taxon>
        <taxon>Bacillati</taxon>
        <taxon>Bacillota</taxon>
        <taxon>Clostridia</taxon>
        <taxon>Eubacteriales</taxon>
        <taxon>Butyricicoccaceae</taxon>
        <taxon>Butyricicoccus</taxon>
    </lineage>
</organism>
<dbReference type="RefSeq" id="WP_216468901.1">
    <property type="nucleotide sequence ID" value="NZ_JAHLQI010000001.1"/>
</dbReference>
<sequence>MKIVSFTMVNNESEIIESFVRYNYNFVDEMVIIDNGCTDSTIKIVRKLIAEGFNITVYDESLEAYNQYRLDNKYLNKIIDEIKPDMILPLDADEFLTGENNPREILEKLPLNSIYYVTWRWYVMTKEDKQKEAFIPKKMQYCLTRPAWNYSDGTPVTKSIIPAKYYKKMGLTLSMGHHTVFGNDKAKITRLNNLQFAHYRAISEQQLIYKTCCYTMRDISTMENNFETAQRTNQMAIIERGSSMWEAAEESSYGGYTCEIEKRPLELKFCTKCDLEMKYVELSSESVEKRILYTGREMAVRAYNSERSKKEKFFLKPIVLWLDGIRGEECVFPDPSNKLTILTEMYNVRGLVTLTEEIKFLKANYRLIVTPDFVKFIPHEYIVIADQKNYEEIRKQLVSEGLSEEQIISLSEYKKHLGIFKRVYCALCFIPSMTGRVNQYLRRNGFMTTVNKVRQRLKNNRG</sequence>
<protein>
    <submittedName>
        <fullName evidence="1">Glycosyltransferase family 2 protein</fullName>
    </submittedName>
</protein>